<accession>A0A166A2R2</accession>
<feature type="compositionally biased region" description="Low complexity" evidence="1">
    <location>
        <begin position="40"/>
        <end position="50"/>
    </location>
</feature>
<sequence length="497" mass="52325">AAKSSRSATIEEPSAANDGLSPPPDPLAGHARPKQVKASKPTPAAPGARPTAKKRAPPVQRHPSASVSLSNHSEGSQLGAATTGASGAADTGASGAADTGISGAATAGASGAADTGASGAADTAASGTAPREKLSPAGWCRKRAAGKGPNPVALTGNWAQDENILSAYDIGQLDDNICWIPDEDTPHPVPDNGSPAAAFAGSTQIEFLRQLSVEPSYLDMLPFADMVPWFLRWWYPLKAGAAVLRTMDLDTFRRLVDSLLHGPTTSGFIHHSSLLAVGHLFREVQLAHQDRDAGASTEVLNTDHYNYLLQQVHTARGKVVGMAEETYAIFPPIEPEKNGFVFDQDFMSAFQAQVEPGSPLEAVNGTRTTALAYLKSLSSAEAYQHVVASSWKYKIEQGPWCEGMVPSLSWARPTYYAGGQIHQSSGALRTIITAMSQSARDGFPDKGIRHPYVLAFGLALRDIAAAVDTASGKVTDPAFWMVSDLGADDFNFSCCLS</sequence>
<organism evidence="2 3">
    <name type="scientific">Athelia psychrophila</name>
    <dbReference type="NCBI Taxonomy" id="1759441"/>
    <lineage>
        <taxon>Eukaryota</taxon>
        <taxon>Fungi</taxon>
        <taxon>Dikarya</taxon>
        <taxon>Basidiomycota</taxon>
        <taxon>Agaricomycotina</taxon>
        <taxon>Agaricomycetes</taxon>
        <taxon>Agaricomycetidae</taxon>
        <taxon>Atheliales</taxon>
        <taxon>Atheliaceae</taxon>
        <taxon>Athelia</taxon>
    </lineage>
</organism>
<evidence type="ECO:0000256" key="1">
    <source>
        <dbReference type="SAM" id="MobiDB-lite"/>
    </source>
</evidence>
<feature type="region of interest" description="Disordered" evidence="1">
    <location>
        <begin position="1"/>
        <end position="154"/>
    </location>
</feature>
<gene>
    <name evidence="2" type="ORF">FIBSPDRAFT_899194</name>
</gene>
<feature type="non-terminal residue" evidence="2">
    <location>
        <position position="1"/>
    </location>
</feature>
<protein>
    <submittedName>
        <fullName evidence="2">Uncharacterized protein</fullName>
    </submittedName>
</protein>
<dbReference type="EMBL" id="KV417667">
    <property type="protein sequence ID" value="KZP11199.1"/>
    <property type="molecule type" value="Genomic_DNA"/>
</dbReference>
<dbReference type="AlphaFoldDB" id="A0A166A2R2"/>
<feature type="compositionally biased region" description="Low complexity" evidence="1">
    <location>
        <begin position="79"/>
        <end position="129"/>
    </location>
</feature>
<name>A0A166A2R2_9AGAM</name>
<reference evidence="2 3" key="1">
    <citation type="journal article" date="2016" name="Mol. Biol. Evol.">
        <title>Comparative Genomics of Early-Diverging Mushroom-Forming Fungi Provides Insights into the Origins of Lignocellulose Decay Capabilities.</title>
        <authorList>
            <person name="Nagy L.G."/>
            <person name="Riley R."/>
            <person name="Tritt A."/>
            <person name="Adam C."/>
            <person name="Daum C."/>
            <person name="Floudas D."/>
            <person name="Sun H."/>
            <person name="Yadav J.S."/>
            <person name="Pangilinan J."/>
            <person name="Larsson K.H."/>
            <person name="Matsuura K."/>
            <person name="Barry K."/>
            <person name="Labutti K."/>
            <person name="Kuo R."/>
            <person name="Ohm R.A."/>
            <person name="Bhattacharya S.S."/>
            <person name="Shirouzu T."/>
            <person name="Yoshinaga Y."/>
            <person name="Martin F.M."/>
            <person name="Grigoriev I.V."/>
            <person name="Hibbett D.S."/>
        </authorList>
    </citation>
    <scope>NUCLEOTIDE SEQUENCE [LARGE SCALE GENOMIC DNA]</scope>
    <source>
        <strain evidence="2 3">CBS 109695</strain>
    </source>
</reference>
<evidence type="ECO:0000313" key="2">
    <source>
        <dbReference type="EMBL" id="KZP11199.1"/>
    </source>
</evidence>
<keyword evidence="3" id="KW-1185">Reference proteome</keyword>
<dbReference type="Proteomes" id="UP000076532">
    <property type="component" value="Unassembled WGS sequence"/>
</dbReference>
<proteinExistence type="predicted"/>
<evidence type="ECO:0000313" key="3">
    <source>
        <dbReference type="Proteomes" id="UP000076532"/>
    </source>
</evidence>
<feature type="compositionally biased region" description="Polar residues" evidence="1">
    <location>
        <begin position="63"/>
        <end position="76"/>
    </location>
</feature>